<feature type="transmembrane region" description="Helical" evidence="8">
    <location>
        <begin position="219"/>
        <end position="238"/>
    </location>
</feature>
<dbReference type="PANTHER" id="PTHR42810">
    <property type="entry name" value="PURINE PERMEASE C1399.01C-RELATED"/>
    <property type="match status" value="1"/>
</dbReference>
<evidence type="ECO:0000256" key="7">
    <source>
        <dbReference type="ARBA" id="ARBA00023136"/>
    </source>
</evidence>
<name>A0A4Q7E3T9_9CYAN</name>
<evidence type="ECO:0000256" key="5">
    <source>
        <dbReference type="ARBA" id="ARBA00022692"/>
    </source>
</evidence>
<evidence type="ECO:0000256" key="6">
    <source>
        <dbReference type="ARBA" id="ARBA00022989"/>
    </source>
</evidence>
<feature type="transmembrane region" description="Helical" evidence="8">
    <location>
        <begin position="155"/>
        <end position="175"/>
    </location>
</feature>
<feature type="transmembrane region" description="Helical" evidence="8">
    <location>
        <begin position="404"/>
        <end position="422"/>
    </location>
</feature>
<dbReference type="PROSITE" id="PS01116">
    <property type="entry name" value="XANTH_URACIL_PERMASE"/>
    <property type="match status" value="1"/>
</dbReference>
<dbReference type="AlphaFoldDB" id="A0A4Q7E3T9"/>
<evidence type="ECO:0000313" key="9">
    <source>
        <dbReference type="EMBL" id="RZM76697.1"/>
    </source>
</evidence>
<dbReference type="InterPro" id="IPR006043">
    <property type="entry name" value="NCS2"/>
</dbReference>
<dbReference type="NCBIfam" id="TIGR03173">
    <property type="entry name" value="pbuX"/>
    <property type="match status" value="1"/>
</dbReference>
<evidence type="ECO:0000256" key="2">
    <source>
        <dbReference type="ARBA" id="ARBA00008821"/>
    </source>
</evidence>
<evidence type="ECO:0000256" key="3">
    <source>
        <dbReference type="ARBA" id="ARBA00022448"/>
    </source>
</evidence>
<evidence type="ECO:0000256" key="4">
    <source>
        <dbReference type="ARBA" id="ARBA00022475"/>
    </source>
</evidence>
<protein>
    <submittedName>
        <fullName evidence="9">Purine permease</fullName>
    </submittedName>
</protein>
<evidence type="ECO:0000313" key="10">
    <source>
        <dbReference type="Proteomes" id="UP000292459"/>
    </source>
</evidence>
<feature type="transmembrane region" description="Helical" evidence="8">
    <location>
        <begin position="124"/>
        <end position="143"/>
    </location>
</feature>
<comment type="similarity">
    <text evidence="2">Belongs to the nucleobase:cation symporter-2 (NCS2) (TC 2.A.40) family.</text>
</comment>
<feature type="transmembrane region" description="Helical" evidence="8">
    <location>
        <begin position="94"/>
        <end position="118"/>
    </location>
</feature>
<accession>A0A4Q7E3T9</accession>
<dbReference type="EMBL" id="QVFV01000005">
    <property type="protein sequence ID" value="RZM76697.1"/>
    <property type="molecule type" value="Genomic_DNA"/>
</dbReference>
<feature type="transmembrane region" description="Helical" evidence="8">
    <location>
        <begin position="434"/>
        <end position="454"/>
    </location>
</feature>
<keyword evidence="3" id="KW-0813">Transport</keyword>
<dbReference type="InterPro" id="IPR006042">
    <property type="entry name" value="Xan_ur_permease"/>
</dbReference>
<dbReference type="Proteomes" id="UP000292459">
    <property type="component" value="Unassembled WGS sequence"/>
</dbReference>
<dbReference type="NCBIfam" id="NF037981">
    <property type="entry name" value="NCS2_1"/>
    <property type="match status" value="1"/>
</dbReference>
<feature type="transmembrane region" description="Helical" evidence="8">
    <location>
        <begin position="33"/>
        <end position="59"/>
    </location>
</feature>
<dbReference type="InterPro" id="IPR017588">
    <property type="entry name" value="UacT-like"/>
</dbReference>
<sequence length="459" mass="47143">MMLSEEDTSLESAPTGVDLIYGLEDRPPLRETLFAAVQHVFACFVGIITPALIISGALGLDPADGAYLVSMSLFVSGVATFIQAKKIGPIGSGLLSIQGTSFAFIGPIIAAGVAVTGAGGTPQSALGTIFGLCFLGSFVEMILSRFIQFASKIITPLVTGIVVTLIGLTLVNVGLTSMGGGFAAREAGTFGSPAYLGLSLLVLAIIVILNNVGGAFLRMSSVAIALVVGYIIAIPMGLVNFSNLANLGGINVPIPFKYGFGFNFSAFIPFIFLYLITTIESTGDLTATSLLTGQPITGPKYMKRIKGGILGDGVNSAIAAVFNTFPNTTFSQNNGVIQLTGVGSRYVGLFIAGIFVILGIVPIVAGVFQTIPQPVLGGATIIMFGSVAVAGIKILSSVNLDKRASIILATSLGLGLGVSVVPDILEQMPPLVKSIFSSGISTGGLTALVLNMVLPGRRI</sequence>
<comment type="subcellular location">
    <subcellularLocation>
        <location evidence="1">Cell membrane</location>
        <topology evidence="1">Multi-pass membrane protein</topology>
    </subcellularLocation>
</comment>
<dbReference type="GO" id="GO:0005886">
    <property type="term" value="C:plasma membrane"/>
    <property type="evidence" value="ECO:0007669"/>
    <property type="project" value="UniProtKB-SubCell"/>
</dbReference>
<dbReference type="NCBIfam" id="TIGR00801">
    <property type="entry name" value="ncs2"/>
    <property type="match status" value="1"/>
</dbReference>
<dbReference type="Pfam" id="PF00860">
    <property type="entry name" value="Xan_ur_permease"/>
    <property type="match status" value="1"/>
</dbReference>
<keyword evidence="4" id="KW-1003">Cell membrane</keyword>
<keyword evidence="7 8" id="KW-0472">Membrane</keyword>
<dbReference type="PANTHER" id="PTHR42810:SF2">
    <property type="entry name" value="PURINE PERMEASE C1399.01C-RELATED"/>
    <property type="match status" value="1"/>
</dbReference>
<dbReference type="GO" id="GO:0042907">
    <property type="term" value="F:xanthine transmembrane transporter activity"/>
    <property type="evidence" value="ECO:0007669"/>
    <property type="project" value="TreeGrafter"/>
</dbReference>
<feature type="transmembrane region" description="Helical" evidence="8">
    <location>
        <begin position="346"/>
        <end position="368"/>
    </location>
</feature>
<keyword evidence="6 8" id="KW-1133">Transmembrane helix</keyword>
<reference evidence="9 10" key="1">
    <citation type="submission" date="2018-11" db="EMBL/GenBank/DDBJ databases">
        <title>Whole genome sequencing of an environmental sample.</title>
        <authorList>
            <person name="Sarangi A.N."/>
            <person name="Singh D."/>
            <person name="Tripathy S."/>
        </authorList>
    </citation>
    <scope>NUCLEOTIDE SEQUENCE [LARGE SCALE GENOMIC DNA]</scope>
    <source>
        <strain evidence="9 10">Lakshadweep</strain>
    </source>
</reference>
<evidence type="ECO:0000256" key="1">
    <source>
        <dbReference type="ARBA" id="ARBA00004651"/>
    </source>
</evidence>
<keyword evidence="10" id="KW-1185">Reference proteome</keyword>
<keyword evidence="5 8" id="KW-0812">Transmembrane</keyword>
<feature type="transmembrane region" description="Helical" evidence="8">
    <location>
        <begin position="65"/>
        <end position="82"/>
    </location>
</feature>
<dbReference type="OrthoDB" id="9805749at2"/>
<evidence type="ECO:0000256" key="8">
    <source>
        <dbReference type="SAM" id="Phobius"/>
    </source>
</evidence>
<proteinExistence type="inferred from homology"/>
<feature type="transmembrane region" description="Helical" evidence="8">
    <location>
        <begin position="374"/>
        <end position="392"/>
    </location>
</feature>
<gene>
    <name evidence="9" type="ORF">DYY88_17695</name>
</gene>
<organism evidence="9 10">
    <name type="scientific">Leptolyngbya iicbica LK</name>
    <dbReference type="NCBI Taxonomy" id="2294035"/>
    <lineage>
        <taxon>Bacteria</taxon>
        <taxon>Bacillati</taxon>
        <taxon>Cyanobacteriota</taxon>
        <taxon>Cyanophyceae</taxon>
        <taxon>Leptolyngbyales</taxon>
        <taxon>Leptolyngbyaceae</taxon>
        <taxon>Leptolyngbya group</taxon>
        <taxon>Leptolyngbya</taxon>
        <taxon>Leptolyngbya iicbica</taxon>
    </lineage>
</organism>
<feature type="transmembrane region" description="Helical" evidence="8">
    <location>
        <begin position="195"/>
        <end position="212"/>
    </location>
</feature>
<comment type="caution">
    <text evidence="9">The sequence shown here is derived from an EMBL/GenBank/DDBJ whole genome shotgun (WGS) entry which is preliminary data.</text>
</comment>
<feature type="transmembrane region" description="Helical" evidence="8">
    <location>
        <begin position="258"/>
        <end position="276"/>
    </location>
</feature>